<gene>
    <name evidence="1" type="ORF">GCM10011348_44030</name>
</gene>
<keyword evidence="2" id="KW-1185">Reference proteome</keyword>
<organism evidence="1 2">
    <name type="scientific">Marinobacterium nitratireducens</name>
    <dbReference type="NCBI Taxonomy" id="518897"/>
    <lineage>
        <taxon>Bacteria</taxon>
        <taxon>Pseudomonadati</taxon>
        <taxon>Pseudomonadota</taxon>
        <taxon>Gammaproteobacteria</taxon>
        <taxon>Oceanospirillales</taxon>
        <taxon>Oceanospirillaceae</taxon>
        <taxon>Marinobacterium</taxon>
    </lineage>
</organism>
<proteinExistence type="predicted"/>
<protein>
    <submittedName>
        <fullName evidence="1">Uncharacterized protein</fullName>
    </submittedName>
</protein>
<comment type="caution">
    <text evidence="1">The sequence shown here is derived from an EMBL/GenBank/DDBJ whole genome shotgun (WGS) entry which is preliminary data.</text>
</comment>
<accession>A0A918DX05</accession>
<dbReference type="Proteomes" id="UP000599578">
    <property type="component" value="Unassembled WGS sequence"/>
</dbReference>
<dbReference type="PANTHER" id="PTHR31687">
    <property type="match status" value="1"/>
</dbReference>
<evidence type="ECO:0000313" key="2">
    <source>
        <dbReference type="Proteomes" id="UP000599578"/>
    </source>
</evidence>
<dbReference type="RefSeq" id="WP_229722060.1">
    <property type="nucleotide sequence ID" value="NZ_BMLT01000017.1"/>
</dbReference>
<name>A0A918DX05_9GAMM</name>
<sequence>MINNVTASAVACLRSPATIRERCSNILRAVEAGESGYFDLQLEKLDAVACQVEAVTRRQYPDLNIPYHSRWRHFEAGGVDRKAALDACLAHLDSAARARACIDLTLVSVLLDAGAGAQWRYREADSGKTFVRSEGLGVASFHGFMQGVFSSRRDDPYRVDAQALKRIQVADLAGLFQVSDANPLVGLEGRVQLLQRLGHCLSASPAVFGAGGRPGCLFDLLTRNGQLGQLPAACVLQALLEHLSPIWLTGNRLNDEALGDCWRHPLAGGEGESAGWVPFHKLSQWLTYSLLEPFQWAGIRLTDLDGLTGLPEYRNGGLLLDMGVIVPRQADFFARQYSAADEAIIEWRALTVALIDRLAPAVRQKLQMSADEMPLACILEGGTWAAGREVARQLREGGTPPLLIASDGTVF</sequence>
<dbReference type="PANTHER" id="PTHR31687:SF3">
    <property type="entry name" value="PROTEIN URG3"/>
    <property type="match status" value="1"/>
</dbReference>
<reference evidence="1 2" key="1">
    <citation type="journal article" date="2014" name="Int. J. Syst. Evol. Microbiol.">
        <title>Complete genome sequence of Corynebacterium casei LMG S-19264T (=DSM 44701T), isolated from a smear-ripened cheese.</title>
        <authorList>
            <consortium name="US DOE Joint Genome Institute (JGI-PGF)"/>
            <person name="Walter F."/>
            <person name="Albersmeier A."/>
            <person name="Kalinowski J."/>
            <person name="Ruckert C."/>
        </authorList>
    </citation>
    <scope>NUCLEOTIDE SEQUENCE [LARGE SCALE GENOMIC DNA]</scope>
    <source>
        <strain evidence="1 2">CGMCC 1.7286</strain>
    </source>
</reference>
<dbReference type="AlphaFoldDB" id="A0A918DX05"/>
<evidence type="ECO:0000313" key="1">
    <source>
        <dbReference type="EMBL" id="GGO88478.1"/>
    </source>
</evidence>
<dbReference type="Pfam" id="PF07958">
    <property type="entry name" value="DUF1688"/>
    <property type="match status" value="1"/>
</dbReference>
<dbReference type="InterPro" id="IPR012469">
    <property type="entry name" value="DUF1688"/>
</dbReference>
<dbReference type="EMBL" id="BMLT01000017">
    <property type="protein sequence ID" value="GGO88478.1"/>
    <property type="molecule type" value="Genomic_DNA"/>
</dbReference>